<keyword evidence="14" id="KW-1185">Reference proteome</keyword>
<feature type="transmembrane region" description="Helical" evidence="12">
    <location>
        <begin position="135"/>
        <end position="154"/>
    </location>
</feature>
<accession>A0ABY5KTV3</accession>
<gene>
    <name evidence="13" type="ORF">NP064_08365</name>
</gene>
<keyword evidence="9" id="KW-0594">Phospholipid biosynthesis</keyword>
<feature type="transmembrane region" description="Helical" evidence="12">
    <location>
        <begin position="21"/>
        <end position="40"/>
    </location>
</feature>
<dbReference type="RefSeq" id="WP_227569177.1">
    <property type="nucleotide sequence ID" value="NZ_CP101988.1"/>
</dbReference>
<dbReference type="InterPro" id="IPR000462">
    <property type="entry name" value="CDP-OH_P_trans"/>
</dbReference>
<evidence type="ECO:0000256" key="7">
    <source>
        <dbReference type="ARBA" id="ARBA00023098"/>
    </source>
</evidence>
<dbReference type="Pfam" id="PF01066">
    <property type="entry name" value="CDP-OH_P_transf"/>
    <property type="match status" value="1"/>
</dbReference>
<proteinExistence type="inferred from homology"/>
<evidence type="ECO:0000313" key="14">
    <source>
        <dbReference type="Proteomes" id="UP001316189"/>
    </source>
</evidence>
<protein>
    <submittedName>
        <fullName evidence="13">CDP-alcohol phosphatidyltransferase family protein</fullName>
    </submittedName>
</protein>
<dbReference type="InterPro" id="IPR050324">
    <property type="entry name" value="CDP-alcohol_PTase-I"/>
</dbReference>
<dbReference type="PROSITE" id="PS00379">
    <property type="entry name" value="CDP_ALCOHOL_P_TRANSF"/>
    <property type="match status" value="1"/>
</dbReference>
<organism evidence="13 14">
    <name type="scientific">Cellulomonas chengniuliangii</name>
    <dbReference type="NCBI Taxonomy" id="2968084"/>
    <lineage>
        <taxon>Bacteria</taxon>
        <taxon>Bacillati</taxon>
        <taxon>Actinomycetota</taxon>
        <taxon>Actinomycetes</taxon>
        <taxon>Micrococcales</taxon>
        <taxon>Cellulomonadaceae</taxon>
        <taxon>Cellulomonas</taxon>
    </lineage>
</organism>
<feature type="transmembrane region" description="Helical" evidence="12">
    <location>
        <begin position="160"/>
        <end position="182"/>
    </location>
</feature>
<evidence type="ECO:0000256" key="8">
    <source>
        <dbReference type="ARBA" id="ARBA00023136"/>
    </source>
</evidence>
<feature type="transmembrane region" description="Helical" evidence="12">
    <location>
        <begin position="103"/>
        <end position="123"/>
    </location>
</feature>
<evidence type="ECO:0000256" key="3">
    <source>
        <dbReference type="ARBA" id="ARBA00022516"/>
    </source>
</evidence>
<keyword evidence="8 12" id="KW-0472">Membrane</keyword>
<dbReference type="PANTHER" id="PTHR14269">
    <property type="entry name" value="CDP-DIACYLGLYCEROL--GLYCEROL-3-PHOSPHATE 3-PHOSPHATIDYLTRANSFERASE-RELATED"/>
    <property type="match status" value="1"/>
</dbReference>
<dbReference type="EMBL" id="CP101988">
    <property type="protein sequence ID" value="UUI73864.1"/>
    <property type="molecule type" value="Genomic_DNA"/>
</dbReference>
<keyword evidence="6 12" id="KW-1133">Transmembrane helix</keyword>
<evidence type="ECO:0000313" key="13">
    <source>
        <dbReference type="EMBL" id="UUI73864.1"/>
    </source>
</evidence>
<keyword evidence="3" id="KW-0444">Lipid biosynthesis</keyword>
<reference evidence="13 14" key="1">
    <citation type="submission" date="2022-07" db="EMBL/GenBank/DDBJ databases">
        <title>Novel species in genus cellulomonas.</title>
        <authorList>
            <person name="Ye L."/>
        </authorList>
    </citation>
    <scope>NUCLEOTIDE SEQUENCE [LARGE SCALE GENOMIC DNA]</scope>
    <source>
        <strain evidence="14">zg-Y338</strain>
    </source>
</reference>
<evidence type="ECO:0000256" key="11">
    <source>
        <dbReference type="RuleBase" id="RU003750"/>
    </source>
</evidence>
<evidence type="ECO:0000256" key="5">
    <source>
        <dbReference type="ARBA" id="ARBA00022692"/>
    </source>
</evidence>
<evidence type="ECO:0000256" key="12">
    <source>
        <dbReference type="SAM" id="Phobius"/>
    </source>
</evidence>
<evidence type="ECO:0000256" key="2">
    <source>
        <dbReference type="ARBA" id="ARBA00010441"/>
    </source>
</evidence>
<keyword evidence="10" id="KW-1208">Phospholipid metabolism</keyword>
<evidence type="ECO:0000256" key="10">
    <source>
        <dbReference type="ARBA" id="ARBA00023264"/>
    </source>
</evidence>
<evidence type="ECO:0000256" key="4">
    <source>
        <dbReference type="ARBA" id="ARBA00022679"/>
    </source>
</evidence>
<keyword evidence="4 11" id="KW-0808">Transferase</keyword>
<evidence type="ECO:0000256" key="9">
    <source>
        <dbReference type="ARBA" id="ARBA00023209"/>
    </source>
</evidence>
<evidence type="ECO:0000256" key="1">
    <source>
        <dbReference type="ARBA" id="ARBA00004141"/>
    </source>
</evidence>
<name>A0ABY5KTV3_9CELL</name>
<dbReference type="PIRSF" id="PIRSF000847">
    <property type="entry name" value="Phos_ph_gly_syn"/>
    <property type="match status" value="1"/>
</dbReference>
<dbReference type="InterPro" id="IPR048254">
    <property type="entry name" value="CDP_ALCOHOL_P_TRANSF_CS"/>
</dbReference>
<dbReference type="InterPro" id="IPR004570">
    <property type="entry name" value="Phosphatidylglycerol_P_synth"/>
</dbReference>
<dbReference type="InterPro" id="IPR043130">
    <property type="entry name" value="CDP-OH_PTrfase_TM_dom"/>
</dbReference>
<sequence length="207" mass="22145">MSTTGEDVTESSAVSDRVLTVPNVISLARLLLVPVFAVLIGVGEDGWALIVLAVSGASDWLDGVLARRLGQVSRLGQMLDPAADRLFILVTLLGLAWREVVPWWLVLVLVLRDLLLLGLLGVLARRGYGPLPVHLAGKAGTFALLYAFPLLLLAEWPDPVGSVALVLGWAFAWWGVGLYWFAGGLYVVQAKQVLAADVESPRSSAPV</sequence>
<keyword evidence="7" id="KW-0443">Lipid metabolism</keyword>
<comment type="similarity">
    <text evidence="2 11">Belongs to the CDP-alcohol phosphatidyltransferase class-I family.</text>
</comment>
<dbReference type="PANTHER" id="PTHR14269:SF62">
    <property type="entry name" value="CDP-DIACYLGLYCEROL--GLYCEROL-3-PHOSPHATE 3-PHOSPHATIDYLTRANSFERASE 1, CHLOROPLASTIC"/>
    <property type="match status" value="1"/>
</dbReference>
<dbReference type="Proteomes" id="UP001316189">
    <property type="component" value="Chromosome"/>
</dbReference>
<keyword evidence="5 12" id="KW-0812">Transmembrane</keyword>
<dbReference type="Gene3D" id="1.20.120.1760">
    <property type="match status" value="1"/>
</dbReference>
<comment type="subcellular location">
    <subcellularLocation>
        <location evidence="1">Membrane</location>
        <topology evidence="1">Multi-pass membrane protein</topology>
    </subcellularLocation>
</comment>
<evidence type="ECO:0000256" key="6">
    <source>
        <dbReference type="ARBA" id="ARBA00022989"/>
    </source>
</evidence>